<protein>
    <recommendedName>
        <fullName evidence="6">Phosphate transporter</fullName>
    </recommendedName>
</protein>
<organism evidence="7 8">
    <name type="scientific">Nitrococcus mobilis Nb-231</name>
    <dbReference type="NCBI Taxonomy" id="314278"/>
    <lineage>
        <taxon>Bacteria</taxon>
        <taxon>Pseudomonadati</taxon>
        <taxon>Pseudomonadota</taxon>
        <taxon>Gammaproteobacteria</taxon>
        <taxon>Chromatiales</taxon>
        <taxon>Ectothiorhodospiraceae</taxon>
        <taxon>Nitrococcus</taxon>
    </lineage>
</organism>
<comment type="subcellular location">
    <subcellularLocation>
        <location evidence="1 6">Membrane</location>
        <topology evidence="1 6">Multi-pass membrane protein</topology>
    </subcellularLocation>
</comment>
<accession>A4BMC2</accession>
<dbReference type="Proteomes" id="UP000003374">
    <property type="component" value="Unassembled WGS sequence"/>
</dbReference>
<keyword evidence="8" id="KW-1185">Reference proteome</keyword>
<dbReference type="PANTHER" id="PTHR11101">
    <property type="entry name" value="PHOSPHATE TRANSPORTER"/>
    <property type="match status" value="1"/>
</dbReference>
<dbReference type="InterPro" id="IPR001204">
    <property type="entry name" value="Phos_transporter"/>
</dbReference>
<dbReference type="OrthoDB" id="9779554at2"/>
<evidence type="ECO:0000256" key="4">
    <source>
        <dbReference type="ARBA" id="ARBA00022989"/>
    </source>
</evidence>
<evidence type="ECO:0000256" key="2">
    <source>
        <dbReference type="ARBA" id="ARBA00022448"/>
    </source>
</evidence>
<dbReference type="GO" id="GO:0005315">
    <property type="term" value="F:phosphate transmembrane transporter activity"/>
    <property type="evidence" value="ECO:0007669"/>
    <property type="project" value="InterPro"/>
</dbReference>
<feature type="transmembrane region" description="Helical" evidence="6">
    <location>
        <begin position="42"/>
        <end position="64"/>
    </location>
</feature>
<evidence type="ECO:0000256" key="3">
    <source>
        <dbReference type="ARBA" id="ARBA00022692"/>
    </source>
</evidence>
<dbReference type="eggNOG" id="COG0306">
    <property type="taxonomic scope" value="Bacteria"/>
</dbReference>
<feature type="transmembrane region" description="Helical" evidence="6">
    <location>
        <begin position="347"/>
        <end position="368"/>
    </location>
</feature>
<keyword evidence="5 6" id="KW-0472">Membrane</keyword>
<dbReference type="GO" id="GO:0016020">
    <property type="term" value="C:membrane"/>
    <property type="evidence" value="ECO:0007669"/>
    <property type="project" value="UniProtKB-SubCell"/>
</dbReference>
<feature type="transmembrane region" description="Helical" evidence="6">
    <location>
        <begin position="102"/>
        <end position="121"/>
    </location>
</feature>
<dbReference type="STRING" id="314278.NB231_16608"/>
<evidence type="ECO:0000256" key="1">
    <source>
        <dbReference type="ARBA" id="ARBA00004141"/>
    </source>
</evidence>
<keyword evidence="2 6" id="KW-0813">Transport</keyword>
<proteinExistence type="inferred from homology"/>
<comment type="similarity">
    <text evidence="6">Belongs to the inorganic phosphate transporter (PiT) (TC 2.A.20) family.</text>
</comment>
<keyword evidence="3 6" id="KW-0812">Transmembrane</keyword>
<dbReference type="EMBL" id="AAOF01000001">
    <property type="protein sequence ID" value="EAR23460.1"/>
    <property type="molecule type" value="Genomic_DNA"/>
</dbReference>
<feature type="transmembrane region" description="Helical" evidence="6">
    <location>
        <begin position="76"/>
        <end position="96"/>
    </location>
</feature>
<dbReference type="RefSeq" id="WP_005004800.1">
    <property type="nucleotide sequence ID" value="NZ_CH672427.1"/>
</dbReference>
<keyword evidence="4 6" id="KW-1133">Transmembrane helix</keyword>
<dbReference type="AlphaFoldDB" id="A4BMC2"/>
<reference evidence="7" key="1">
    <citation type="submission" date="2006-02" db="EMBL/GenBank/DDBJ databases">
        <authorList>
            <person name="Waterbury J."/>
            <person name="Ferriera S."/>
            <person name="Johnson J."/>
            <person name="Kravitz S."/>
            <person name="Halpern A."/>
            <person name="Remington K."/>
            <person name="Beeson K."/>
            <person name="Tran B."/>
            <person name="Rogers Y.-H."/>
            <person name="Friedman R."/>
            <person name="Venter J.C."/>
        </authorList>
    </citation>
    <scope>NUCLEOTIDE SEQUENCE [LARGE SCALE GENOMIC DNA]</scope>
    <source>
        <strain evidence="7">Nb-231</strain>
    </source>
</reference>
<keyword evidence="6" id="KW-0592">Phosphate transport</keyword>
<evidence type="ECO:0000313" key="8">
    <source>
        <dbReference type="Proteomes" id="UP000003374"/>
    </source>
</evidence>
<comment type="caution">
    <text evidence="7">The sequence shown here is derived from an EMBL/GenBank/DDBJ whole genome shotgun (WGS) entry which is preliminary data.</text>
</comment>
<feature type="transmembrane region" description="Helical" evidence="6">
    <location>
        <begin position="133"/>
        <end position="154"/>
    </location>
</feature>
<evidence type="ECO:0000313" key="7">
    <source>
        <dbReference type="EMBL" id="EAR23460.1"/>
    </source>
</evidence>
<dbReference type="HOGENOM" id="CLU_015355_1_1_6"/>
<dbReference type="PANTHER" id="PTHR11101:SF80">
    <property type="entry name" value="PHOSPHATE TRANSPORTER"/>
    <property type="match status" value="1"/>
</dbReference>
<feature type="transmembrane region" description="Helical" evidence="6">
    <location>
        <begin position="260"/>
        <end position="278"/>
    </location>
</feature>
<dbReference type="Pfam" id="PF01384">
    <property type="entry name" value="PHO4"/>
    <property type="match status" value="1"/>
</dbReference>
<name>A4BMC2_9GAMM</name>
<sequence length="374" mass="37945">MEHLSIICVALLLAYANGANDNAKGVASLLGSGITTYGRAISWATGATLLGSLAAFLLASGLLATFSGKGLVPDAVVAMPAFTGAVALGAGLTVLLATRLGLPISTTHALVGGLAGAGYFASPAGLNLGRLGGVVLLPLIAGPMLAMLSTWLLYPLAHRLRQRLGVERQTCVCIGAEVVARLPEGATAAVAFDRTLPVINVGEEPRCRTGYAGRVLGFDMARALDSVHYLSGGAVSFARGLNDTPKIAALLLVGESLRPSLGIIAVAIVMAIGGLLGAHRVAETMAHRVTAMNPGQGLVANLVTAALVVNASRWGLPVSTTHVSVGSLFGIGTSTGSARWRMISTIALAWLITLPVAALFGAAGFFLLQALGNA</sequence>
<dbReference type="GO" id="GO:0035435">
    <property type="term" value="P:phosphate ion transmembrane transport"/>
    <property type="evidence" value="ECO:0007669"/>
    <property type="project" value="TreeGrafter"/>
</dbReference>
<evidence type="ECO:0000256" key="5">
    <source>
        <dbReference type="ARBA" id="ARBA00023136"/>
    </source>
</evidence>
<evidence type="ECO:0000256" key="6">
    <source>
        <dbReference type="RuleBase" id="RU363058"/>
    </source>
</evidence>
<gene>
    <name evidence="7" type="ORF">NB231_16608</name>
</gene>